<dbReference type="EMBL" id="AONC01000037">
    <property type="protein sequence ID" value="EXJ14730.1"/>
    <property type="molecule type" value="Genomic_DNA"/>
</dbReference>
<dbReference type="OrthoDB" id="5772769at2"/>
<keyword evidence="2" id="KW-1185">Reference proteome</keyword>
<evidence type="ECO:0000313" key="2">
    <source>
        <dbReference type="Proteomes" id="UP000019460"/>
    </source>
</evidence>
<reference evidence="1 2" key="1">
    <citation type="submission" date="2012-11" db="EMBL/GenBank/DDBJ databases">
        <title>Genome assembly of Thiorhodococcus sp. AK35.</title>
        <authorList>
            <person name="Nupur N."/>
            <person name="Khatri I."/>
            <person name="Subramanian S."/>
            <person name="Pinnaka A."/>
        </authorList>
    </citation>
    <scope>NUCLEOTIDE SEQUENCE [LARGE SCALE GENOMIC DNA]</scope>
    <source>
        <strain evidence="1 2">AK35</strain>
    </source>
</reference>
<dbReference type="eggNOG" id="ENOG5033N8N">
    <property type="taxonomic scope" value="Bacteria"/>
</dbReference>
<dbReference type="AlphaFoldDB" id="W9VWA3"/>
<dbReference type="RefSeq" id="WP_043754522.1">
    <property type="nucleotide sequence ID" value="NZ_AONC01000037.1"/>
</dbReference>
<dbReference type="STRING" id="1249627.D779_2259"/>
<organism evidence="1 2">
    <name type="scientific">Imhoffiella purpurea</name>
    <dbReference type="NCBI Taxonomy" id="1249627"/>
    <lineage>
        <taxon>Bacteria</taxon>
        <taxon>Pseudomonadati</taxon>
        <taxon>Pseudomonadota</taxon>
        <taxon>Gammaproteobacteria</taxon>
        <taxon>Chromatiales</taxon>
        <taxon>Chromatiaceae</taxon>
        <taxon>Imhoffiella</taxon>
    </lineage>
</organism>
<dbReference type="Proteomes" id="UP000019460">
    <property type="component" value="Unassembled WGS sequence"/>
</dbReference>
<evidence type="ECO:0000313" key="1">
    <source>
        <dbReference type="EMBL" id="EXJ14730.1"/>
    </source>
</evidence>
<comment type="caution">
    <text evidence="1">The sequence shown here is derived from an EMBL/GenBank/DDBJ whole genome shotgun (WGS) entry which is preliminary data.</text>
</comment>
<protein>
    <submittedName>
        <fullName evidence="1">Uncharacterized protein</fullName>
    </submittedName>
</protein>
<name>W9VWA3_9GAMM</name>
<accession>W9VWA3</accession>
<gene>
    <name evidence="1" type="ORF">D779_2259</name>
</gene>
<sequence>MHLIDAEQILIDDLKEEGELIGEKTVSGVTVYIVRHPTLGKVVLVRTQEGKGVAIELDE</sequence>
<proteinExistence type="predicted"/>